<gene>
    <name evidence="3" type="ORF">LSCM1_02496</name>
</gene>
<evidence type="ECO:0000313" key="3">
    <source>
        <dbReference type="EMBL" id="KAG5469281.1"/>
    </source>
</evidence>
<feature type="transmembrane region" description="Helical" evidence="2">
    <location>
        <begin position="41"/>
        <end position="67"/>
    </location>
</feature>
<accession>A0A836KD10</accession>
<evidence type="ECO:0000256" key="2">
    <source>
        <dbReference type="SAM" id="Phobius"/>
    </source>
</evidence>
<keyword evidence="2" id="KW-0472">Membrane</keyword>
<reference evidence="4" key="2">
    <citation type="journal article" date="2021" name="Sci. Data">
        <title>Chromosome-scale genome sequencing, assembly and annotation of six genomes from subfamily Leishmaniinae.</title>
        <authorList>
            <person name="Almutairi H."/>
            <person name="Urbaniak M.D."/>
            <person name="Bates M.D."/>
            <person name="Jariyapan N."/>
            <person name="Kwakye-Nuako G."/>
            <person name="Thomaz Soccol V."/>
            <person name="Al-Salem W.S."/>
            <person name="Dillon R.J."/>
            <person name="Bates P.A."/>
            <person name="Gatherer D."/>
        </authorList>
    </citation>
    <scope>NUCLEOTIDE SEQUENCE [LARGE SCALE GENOMIC DNA]</scope>
</reference>
<comment type="caution">
    <text evidence="3">The sequence shown here is derived from an EMBL/GenBank/DDBJ whole genome shotgun (WGS) entry which is preliminary data.</text>
</comment>
<dbReference type="AlphaFoldDB" id="A0A836KD10"/>
<name>A0A836KD10_9TRYP</name>
<feature type="transmembrane region" description="Helical" evidence="2">
    <location>
        <begin position="362"/>
        <end position="384"/>
    </location>
</feature>
<dbReference type="OrthoDB" id="263665at2759"/>
<feature type="region of interest" description="Disordered" evidence="1">
    <location>
        <begin position="470"/>
        <end position="502"/>
    </location>
</feature>
<dbReference type="GeneID" id="92512591"/>
<keyword evidence="4" id="KW-1185">Reference proteome</keyword>
<feature type="region of interest" description="Disordered" evidence="1">
    <location>
        <begin position="241"/>
        <end position="265"/>
    </location>
</feature>
<reference evidence="4" key="1">
    <citation type="journal article" date="2021" name="Microbiol. Resour. Announc.">
        <title>LGAAP: Leishmaniinae Genome Assembly and Annotation Pipeline.</title>
        <authorList>
            <person name="Almutairi H."/>
            <person name="Urbaniak M.D."/>
            <person name="Bates M.D."/>
            <person name="Jariyapan N."/>
            <person name="Kwakye-Nuako G."/>
            <person name="Thomaz-Soccol V."/>
            <person name="Al-Salem W.S."/>
            <person name="Dillon R.J."/>
            <person name="Bates P.A."/>
            <person name="Gatherer D."/>
        </authorList>
    </citation>
    <scope>NUCLEOTIDE SEQUENCE [LARGE SCALE GENOMIC DNA]</scope>
</reference>
<dbReference type="EMBL" id="JAFEUZ010000033">
    <property type="protein sequence ID" value="KAG5469281.1"/>
    <property type="molecule type" value="Genomic_DNA"/>
</dbReference>
<keyword evidence="2" id="KW-1133">Transmembrane helix</keyword>
<feature type="transmembrane region" description="Helical" evidence="2">
    <location>
        <begin position="294"/>
        <end position="315"/>
    </location>
</feature>
<sequence length="921" mass="99055">MPSTSRNAKQRIACLAGLMPICFYVALAIVCGLHRRWISVAFSIASAFTFSVLAALNVAAIIAVVVAPPRTKFAKRPNEAPCLTHLSSSAASAKSRTDLSAIDGNWNPTNAQRSEEDAILSSITESTMTNSTATVVGASSRLMDGSVRASVNPLLSVRHAARTVCAARQQSSQTPAEVDVAELEETYILSPPFAIANMCKKGAFPAICASPTSGPSGSKSSPAEQIVVERDTSKFYREKGRSLKEHTQRTSLLSTPLPDPACTPTDTRQVSLPPTVLFICLADPSRPTRTTFKILVLLYVTVTLSVVTLAGSVVLEYDTHCLFLACPALGVPWLWTHLVPLKKALDSTPAMSQSFYARMVRFLTHRLAMLSIWIASLGVFAAALTLEFVRWTPYSIGGEATPDAIRVVSYLAPIQMVVIMGVSFANLMEMRGASVHDNEGVLMVADQVPAAADFSGRLPAQRVSLVVAPGHKPPDQCDQPSSFAGSDRAVGPSSAPSGDAVPLAAAGAGEQCKMLPACFQQILSDDTCSTLSSIVRSSTGSSIFVPRVRSASSEALSVNRNHVQDSRSVGNGSAGHPGNSQLSAIMTSVPQLKTVTMLYVAYRDIFGEDNAVTSAPIASDEKRGIAANRKKQQTVSANFEALMEALEDARERGNADANAYMLTAYEDAICLVWGLIPFSSEPVLLAIEKARQIMEAFRSRPRPPPSFGSAQQELVAAVVSAPHSLVGLIGSGSNRGIHFFNASQHVLGAQILRRGLAMYRRLPSLQASHDEQEKLFHCILLDGRSWTSTASHVLARPCCLHCYKEPGASVKQPNQSLLPRDSSTKPASRQFFVIYDFLEVVQAKEEEWHLVVQRQEHLGLKYCFLSEAVQLLHQGNVNGARQVLEGAVHSTSSPDDADNITLALMMLEDLNRAEDEVPSAM</sequence>
<proteinExistence type="predicted"/>
<feature type="transmembrane region" description="Helical" evidence="2">
    <location>
        <begin position="12"/>
        <end position="35"/>
    </location>
</feature>
<evidence type="ECO:0000313" key="4">
    <source>
        <dbReference type="Proteomes" id="UP000673552"/>
    </source>
</evidence>
<keyword evidence="2" id="KW-0812">Transmembrane</keyword>
<protein>
    <submittedName>
        <fullName evidence="3">Uncharacterized protein</fullName>
    </submittedName>
</protein>
<dbReference type="RefSeq" id="XP_067175454.1">
    <property type="nucleotide sequence ID" value="XM_067320079.1"/>
</dbReference>
<dbReference type="Proteomes" id="UP000673552">
    <property type="component" value="Unassembled WGS sequence"/>
</dbReference>
<organism evidence="3 4">
    <name type="scientific">Leishmania martiniquensis</name>
    <dbReference type="NCBI Taxonomy" id="1580590"/>
    <lineage>
        <taxon>Eukaryota</taxon>
        <taxon>Discoba</taxon>
        <taxon>Euglenozoa</taxon>
        <taxon>Kinetoplastea</taxon>
        <taxon>Metakinetoplastina</taxon>
        <taxon>Trypanosomatida</taxon>
        <taxon>Trypanosomatidae</taxon>
        <taxon>Leishmaniinae</taxon>
        <taxon>Leishmania</taxon>
    </lineage>
</organism>
<dbReference type="KEGG" id="lmat:92512591"/>
<feature type="transmembrane region" description="Helical" evidence="2">
    <location>
        <begin position="321"/>
        <end position="341"/>
    </location>
</feature>
<evidence type="ECO:0000256" key="1">
    <source>
        <dbReference type="SAM" id="MobiDB-lite"/>
    </source>
</evidence>